<dbReference type="InterPro" id="IPR000515">
    <property type="entry name" value="MetI-like"/>
</dbReference>
<dbReference type="AlphaFoldDB" id="A0A7V7RLG4"/>
<evidence type="ECO:0000256" key="1">
    <source>
        <dbReference type="ARBA" id="ARBA00004651"/>
    </source>
</evidence>
<proteinExistence type="inferred from homology"/>
<comment type="caution">
    <text evidence="9">The sequence shown here is derived from an EMBL/GenBank/DDBJ whole genome shotgun (WGS) entry which is preliminary data.</text>
</comment>
<dbReference type="Pfam" id="PF00528">
    <property type="entry name" value="BPD_transp_1"/>
    <property type="match status" value="1"/>
</dbReference>
<keyword evidence="3" id="KW-1003">Cell membrane</keyword>
<dbReference type="InterPro" id="IPR035906">
    <property type="entry name" value="MetI-like_sf"/>
</dbReference>
<dbReference type="Proteomes" id="UP000441354">
    <property type="component" value="Unassembled WGS sequence"/>
</dbReference>
<comment type="similarity">
    <text evidence="7">Belongs to the binding-protein-dependent transport system permease family.</text>
</comment>
<feature type="transmembrane region" description="Helical" evidence="7">
    <location>
        <begin position="145"/>
        <end position="168"/>
    </location>
</feature>
<feature type="transmembrane region" description="Helical" evidence="7">
    <location>
        <begin position="247"/>
        <end position="268"/>
    </location>
</feature>
<keyword evidence="5 7" id="KW-1133">Transmembrane helix</keyword>
<evidence type="ECO:0000259" key="8">
    <source>
        <dbReference type="PROSITE" id="PS50928"/>
    </source>
</evidence>
<dbReference type="RefSeq" id="WP_151573936.1">
    <property type="nucleotide sequence ID" value="NZ_WBOT01000003.1"/>
</dbReference>
<feature type="transmembrane region" description="Helical" evidence="7">
    <location>
        <begin position="114"/>
        <end position="133"/>
    </location>
</feature>
<reference evidence="9 10" key="1">
    <citation type="journal article" date="2014" name="Arch. Microbiol.">
        <title>Bacillus mesophilum sp. nov., strain IITR-54T, a novel 4-chlorobiphenyl dechlorinating bacterium.</title>
        <authorList>
            <person name="Manickam N."/>
            <person name="Singh N.K."/>
            <person name="Bajaj A."/>
            <person name="Kumar R.M."/>
            <person name="Kaur G."/>
            <person name="Kaur N."/>
            <person name="Bala M."/>
            <person name="Kumar A."/>
            <person name="Mayilraj S."/>
        </authorList>
    </citation>
    <scope>NUCLEOTIDE SEQUENCE [LARGE SCALE GENOMIC DNA]</scope>
    <source>
        <strain evidence="9 10">IITR-54</strain>
    </source>
</reference>
<organism evidence="9 10">
    <name type="scientific">Bacillus mesophilum</name>
    <dbReference type="NCBI Taxonomy" id="1071718"/>
    <lineage>
        <taxon>Bacteria</taxon>
        <taxon>Bacillati</taxon>
        <taxon>Bacillota</taxon>
        <taxon>Bacilli</taxon>
        <taxon>Bacillales</taxon>
        <taxon>Bacillaceae</taxon>
        <taxon>Bacillus</taxon>
    </lineage>
</organism>
<dbReference type="GO" id="GO:0005886">
    <property type="term" value="C:plasma membrane"/>
    <property type="evidence" value="ECO:0007669"/>
    <property type="project" value="UniProtKB-SubCell"/>
</dbReference>
<dbReference type="OrthoDB" id="187395at2"/>
<feature type="transmembrane region" description="Helical" evidence="7">
    <location>
        <begin position="21"/>
        <end position="40"/>
    </location>
</feature>
<evidence type="ECO:0000256" key="5">
    <source>
        <dbReference type="ARBA" id="ARBA00022989"/>
    </source>
</evidence>
<feature type="domain" description="ABC transmembrane type-1" evidence="8">
    <location>
        <begin position="77"/>
        <end position="268"/>
    </location>
</feature>
<keyword evidence="2 7" id="KW-0813">Transport</keyword>
<protein>
    <submittedName>
        <fullName evidence="9">Carbohydrate ABC transporter permease</fullName>
    </submittedName>
</protein>
<dbReference type="CDD" id="cd06261">
    <property type="entry name" value="TM_PBP2"/>
    <property type="match status" value="1"/>
</dbReference>
<accession>A0A7V7RLG4</accession>
<keyword evidence="4 7" id="KW-0812">Transmembrane</keyword>
<evidence type="ECO:0000256" key="4">
    <source>
        <dbReference type="ARBA" id="ARBA00022692"/>
    </source>
</evidence>
<dbReference type="PROSITE" id="PS50928">
    <property type="entry name" value="ABC_TM1"/>
    <property type="match status" value="1"/>
</dbReference>
<evidence type="ECO:0000313" key="10">
    <source>
        <dbReference type="Proteomes" id="UP000441354"/>
    </source>
</evidence>
<keyword evidence="6 7" id="KW-0472">Membrane</keyword>
<name>A0A7V7RLG4_9BACI</name>
<dbReference type="GO" id="GO:0055085">
    <property type="term" value="P:transmembrane transport"/>
    <property type="evidence" value="ECO:0007669"/>
    <property type="project" value="InterPro"/>
</dbReference>
<evidence type="ECO:0000313" key="9">
    <source>
        <dbReference type="EMBL" id="KAB2332637.1"/>
    </source>
</evidence>
<dbReference type="PANTHER" id="PTHR43744">
    <property type="entry name" value="ABC TRANSPORTER PERMEASE PROTEIN MG189-RELATED-RELATED"/>
    <property type="match status" value="1"/>
</dbReference>
<dbReference type="Gene3D" id="1.10.3720.10">
    <property type="entry name" value="MetI-like"/>
    <property type="match status" value="1"/>
</dbReference>
<keyword evidence="10" id="KW-1185">Reference proteome</keyword>
<dbReference type="EMBL" id="WBOT01000003">
    <property type="protein sequence ID" value="KAB2332637.1"/>
    <property type="molecule type" value="Genomic_DNA"/>
</dbReference>
<evidence type="ECO:0000256" key="3">
    <source>
        <dbReference type="ARBA" id="ARBA00022475"/>
    </source>
</evidence>
<feature type="transmembrane region" description="Helical" evidence="7">
    <location>
        <begin position="193"/>
        <end position="214"/>
    </location>
</feature>
<dbReference type="SUPFAM" id="SSF161098">
    <property type="entry name" value="MetI-like"/>
    <property type="match status" value="1"/>
</dbReference>
<dbReference type="PANTHER" id="PTHR43744:SF8">
    <property type="entry name" value="SN-GLYCEROL-3-PHOSPHATE TRANSPORT SYSTEM PERMEASE PROTEIN UGPE"/>
    <property type="match status" value="1"/>
</dbReference>
<feature type="transmembrane region" description="Helical" evidence="7">
    <location>
        <begin position="76"/>
        <end position="102"/>
    </location>
</feature>
<gene>
    <name evidence="9" type="ORF">F7732_11125</name>
</gene>
<sequence>MFKRRNHFGNAASSLSRNITFLGLIIFSIIILYPLYWMVISSLKSYDEIYNNVWGLPDVWHFENYATAWSLGISSYFLNSVFVTGATIILVVIIGSMAAFALSRYRSKWIDVSLYMIIGGLMMNPQVALIPLFELLTWMELINTRWALILIYVAYRLPLTIILIRAFFLSIPRELEESAIIDGCSEFKIYTKIYLPLSIPILITTVVLTAYFAWNEFLFATVFIDSNDLKTIPSGLMNFRDALRTDWGVLLSGMVIASIPMIILLIFLQKYLVRGLSEGSVKG</sequence>
<evidence type="ECO:0000256" key="6">
    <source>
        <dbReference type="ARBA" id="ARBA00023136"/>
    </source>
</evidence>
<evidence type="ECO:0000256" key="7">
    <source>
        <dbReference type="RuleBase" id="RU363032"/>
    </source>
</evidence>
<evidence type="ECO:0000256" key="2">
    <source>
        <dbReference type="ARBA" id="ARBA00022448"/>
    </source>
</evidence>
<comment type="subcellular location">
    <subcellularLocation>
        <location evidence="1 7">Cell membrane</location>
        <topology evidence="1 7">Multi-pass membrane protein</topology>
    </subcellularLocation>
</comment>